<gene>
    <name evidence="1" type="ORF">SIL78_02410</name>
</gene>
<dbReference type="Proteomes" id="UP001276761">
    <property type="component" value="Unassembled WGS sequence"/>
</dbReference>
<dbReference type="AlphaFoldDB" id="A0AAJ2VN83"/>
<dbReference type="Gene3D" id="1.25.40.10">
    <property type="entry name" value="Tetratricopeptide repeat domain"/>
    <property type="match status" value="2"/>
</dbReference>
<dbReference type="RefSeq" id="WP_319618615.1">
    <property type="nucleotide sequence ID" value="NZ_JABASV010000004.1"/>
</dbReference>
<dbReference type="SUPFAM" id="SSF81901">
    <property type="entry name" value="HCP-like"/>
    <property type="match status" value="1"/>
</dbReference>
<comment type="caution">
    <text evidence="1">The sequence shown here is derived from an EMBL/GenBank/DDBJ whole genome shotgun (WGS) entry which is preliminary data.</text>
</comment>
<dbReference type="GeneID" id="303164317"/>
<accession>A0AAJ2VN83</accession>
<sequence length="379" mass="41747">MSQSIENASRGKSMQRWVGIAVLSALSVMAHANEPLPGDIVRDLNGLQSQLAEQPSGEADSDVLNRITRHARSQAERLAGGNRADQWASALYHQLAASALVRQGDHVAAADELASARQRPSVPSSQILRWLRDEASLRRAGNQSTEAITLYEQWLTQSKGNPHYDESAWRLVRLLAEEERWEDAAEWLSPLLQKGGLTDAQQALTTVVLRNAGQNEQALGWLVGDLNAQSEPDAWRQAAGLAQQAGQAGVAAGVWEMAWQLGKFTTVEDRLTLIRLHLAGGTPARAGEHLEVAIQEGVLARDEETLRLLAGAWQQARHVDKALSAWRALAENTQQAEDWRQYGQLAYRWGQDDQAEEALIKAANLGDDQAEQWLANFEE</sequence>
<proteinExistence type="predicted"/>
<reference evidence="1" key="1">
    <citation type="submission" date="2023-11" db="EMBL/GenBank/DDBJ databases">
        <title>MicrobeMod: A computational toolkit for identifying prokaryotic methylation and restriction-modification with nanopore sequencing.</title>
        <authorList>
            <person name="Crits-Christoph A."/>
            <person name="Kang S.C."/>
            <person name="Lee H."/>
            <person name="Ostrov N."/>
        </authorList>
    </citation>
    <scope>NUCLEOTIDE SEQUENCE</scope>
    <source>
        <strain evidence="1">ATCC BAA-953</strain>
    </source>
</reference>
<dbReference type="InterPro" id="IPR011990">
    <property type="entry name" value="TPR-like_helical_dom_sf"/>
</dbReference>
<dbReference type="EMBL" id="JAWXXT010000001">
    <property type="protein sequence ID" value="MDX5976408.1"/>
    <property type="molecule type" value="Genomic_DNA"/>
</dbReference>
<name>A0AAJ2VN83_9GAMM</name>
<evidence type="ECO:0000313" key="2">
    <source>
        <dbReference type="Proteomes" id="UP001276761"/>
    </source>
</evidence>
<organism evidence="1 2">
    <name type="scientific">Vreelandella alkaliphila</name>
    <dbReference type="NCBI Taxonomy" id="272774"/>
    <lineage>
        <taxon>Bacteria</taxon>
        <taxon>Pseudomonadati</taxon>
        <taxon>Pseudomonadota</taxon>
        <taxon>Gammaproteobacteria</taxon>
        <taxon>Oceanospirillales</taxon>
        <taxon>Halomonadaceae</taxon>
        <taxon>Vreelandella</taxon>
    </lineage>
</organism>
<protein>
    <submittedName>
        <fullName evidence="1">Uncharacterized protein</fullName>
    </submittedName>
</protein>
<evidence type="ECO:0000313" key="1">
    <source>
        <dbReference type="EMBL" id="MDX5976408.1"/>
    </source>
</evidence>